<dbReference type="Gene3D" id="3.90.210.10">
    <property type="entry name" value="Heat-Labile Enterotoxin, subunit A"/>
    <property type="match status" value="1"/>
</dbReference>
<dbReference type="NCBIfam" id="TIGR03696">
    <property type="entry name" value="Rhs_assc_core"/>
    <property type="match status" value="1"/>
</dbReference>
<gene>
    <name evidence="2" type="ORF">ID854_00265</name>
</gene>
<dbReference type="Pfam" id="PF22596">
    <property type="entry name" value="Scabin-like"/>
    <property type="match status" value="1"/>
</dbReference>
<sequence length="193" mass="21487">QYEDEESGLFYNRFRYYSPETAQYISPDPIGLLGGFNPYGYVHNPSRFIDPFGLAGADCDDLITYRGDSRHPDEIFNDGFKPWGTSKDLYKHTLDAEDPPSYFISTTTSRGVAAEFGSSFYTEKGFVYAIKDKKGVGINVNEVLGQASPHAKEIEFAYPGGITSDKILGATPVNERGDFIGYSILNPNRYGKK</sequence>
<dbReference type="AlphaFoldDB" id="A0AAW3YPF6"/>
<accession>A0AAW3YPF6</accession>
<reference evidence="2" key="2">
    <citation type="journal article" date="2024" name="Toxins">
        <title>Genome Sequence Analysis of Native Xenorhabdus Strains Isolated from Entomopathogenic Nematodes in Argentina.</title>
        <authorList>
            <person name="Palma L."/>
            <person name="Frizzo L."/>
            <person name="Kaiser S."/>
            <person name="Berry C."/>
            <person name="Caballero P."/>
            <person name="Bode H.B."/>
            <person name="Del Valle E.E."/>
        </authorList>
    </citation>
    <scope>NUCLEOTIDE SEQUENCE</scope>
    <source>
        <strain evidence="2">M</strain>
    </source>
</reference>
<reference evidence="2" key="1">
    <citation type="submission" date="2020-09" db="EMBL/GenBank/DDBJ databases">
        <authorList>
            <person name="Palma L."/>
            <person name="Caballero P."/>
            <person name="Berry C."/>
            <person name="Del Valle E."/>
        </authorList>
    </citation>
    <scope>NUCLEOTIDE SEQUENCE</scope>
    <source>
        <strain evidence="2">M</strain>
    </source>
</reference>
<dbReference type="RefSeq" id="WP_323868162.1">
    <property type="nucleotide sequence ID" value="NZ_JACXBF010000014.1"/>
</dbReference>
<dbReference type="PANTHER" id="PTHR32305">
    <property type="match status" value="1"/>
</dbReference>
<dbReference type="Gene3D" id="2.180.10.10">
    <property type="entry name" value="RHS repeat-associated core"/>
    <property type="match status" value="1"/>
</dbReference>
<protein>
    <recommendedName>
        <fullName evidence="1">Pierisin-like domain-containing protein</fullName>
    </recommendedName>
</protein>
<dbReference type="InterPro" id="IPR050708">
    <property type="entry name" value="T6SS_VgrG/RHS"/>
</dbReference>
<proteinExistence type="predicted"/>
<dbReference type="PANTHER" id="PTHR32305:SF15">
    <property type="entry name" value="PROTEIN RHSA-RELATED"/>
    <property type="match status" value="1"/>
</dbReference>
<dbReference type="InterPro" id="IPR022385">
    <property type="entry name" value="Rhs_assc_core"/>
</dbReference>
<organism evidence="2">
    <name type="scientific">Xenorhabdus szentirmaii</name>
    <dbReference type="NCBI Taxonomy" id="290112"/>
    <lineage>
        <taxon>Bacteria</taxon>
        <taxon>Pseudomonadati</taxon>
        <taxon>Pseudomonadota</taxon>
        <taxon>Gammaproteobacteria</taxon>
        <taxon>Enterobacterales</taxon>
        <taxon>Morganellaceae</taxon>
        <taxon>Xenorhabdus</taxon>
    </lineage>
</organism>
<dbReference type="EMBL" id="JACXBF010000014">
    <property type="protein sequence ID" value="MBD2798936.1"/>
    <property type="molecule type" value="Genomic_DNA"/>
</dbReference>
<feature type="non-terminal residue" evidence="2">
    <location>
        <position position="1"/>
    </location>
</feature>
<name>A0AAW3YPF6_9GAMM</name>
<dbReference type="SUPFAM" id="SSF56399">
    <property type="entry name" value="ADP-ribosylation"/>
    <property type="match status" value="1"/>
</dbReference>
<comment type="caution">
    <text evidence="2">The sequence shown here is derived from an EMBL/GenBank/DDBJ whole genome shotgun (WGS) entry which is preliminary data.</text>
</comment>
<evidence type="ECO:0000259" key="1">
    <source>
        <dbReference type="Pfam" id="PF22596"/>
    </source>
</evidence>
<feature type="domain" description="Pierisin-like" evidence="1">
    <location>
        <begin position="65"/>
        <end position="186"/>
    </location>
</feature>
<evidence type="ECO:0000313" key="2">
    <source>
        <dbReference type="EMBL" id="MBD2798936.1"/>
    </source>
</evidence>
<dbReference type="InterPro" id="IPR054695">
    <property type="entry name" value="Pierisin-like_dom"/>
</dbReference>
<dbReference type="Proteomes" id="UP001193920">
    <property type="component" value="Unassembled WGS sequence"/>
</dbReference>